<name>A0A0F9Q3Z3_9ZZZZ</name>
<dbReference type="EMBL" id="LAZR01002309">
    <property type="protein sequence ID" value="KKN31687.1"/>
    <property type="molecule type" value="Genomic_DNA"/>
</dbReference>
<gene>
    <name evidence="1" type="ORF">LCGC14_0821520</name>
</gene>
<reference evidence="1" key="1">
    <citation type="journal article" date="2015" name="Nature">
        <title>Complex archaea that bridge the gap between prokaryotes and eukaryotes.</title>
        <authorList>
            <person name="Spang A."/>
            <person name="Saw J.H."/>
            <person name="Jorgensen S.L."/>
            <person name="Zaremba-Niedzwiedzka K."/>
            <person name="Martijn J."/>
            <person name="Lind A.E."/>
            <person name="van Eijk R."/>
            <person name="Schleper C."/>
            <person name="Guy L."/>
            <person name="Ettema T.J."/>
        </authorList>
    </citation>
    <scope>NUCLEOTIDE SEQUENCE</scope>
</reference>
<evidence type="ECO:0000313" key="1">
    <source>
        <dbReference type="EMBL" id="KKN31687.1"/>
    </source>
</evidence>
<accession>A0A0F9Q3Z3</accession>
<sequence>MPSVTLQNIKLDVLRAFQHEDEGVVGLPMPNTATGGSTTTVVSAALKRGTLVASHFQGRNVENLTNGDSSWATDDGWDLTDTLTVSPAITAFANADSFIIWPRGLGQTIVEDEIKNVLRHTDGPYLWVPSMVHDSNLEGTDVSTDWPDVNSPNGSAFVTTAAFVLLGEQALQMSADADRGIRSQVFYVTENEQLLVSVTGSVTSSSGVTVVLYNETASETIKSVPVNEIAFTEVRFTETVPADMEQASLRFMGAAATANVYISPPVVVQSMSGRSYAAPDWLTDKGMVREAYYVPPGAASELSDTYIAGGERWPRAPKPDFIIAPRFVTPNRIQFKASSLGPLGLHCLRPFATMSANTDTTNCDREYLVSKVVANIKRKRGESKHRQFKDDGAGWAGDARNAAAIARARGYGKREMPIVANPEVVG</sequence>
<comment type="caution">
    <text evidence="1">The sequence shown here is derived from an EMBL/GenBank/DDBJ whole genome shotgun (WGS) entry which is preliminary data.</text>
</comment>
<dbReference type="AlphaFoldDB" id="A0A0F9Q3Z3"/>
<organism evidence="1">
    <name type="scientific">marine sediment metagenome</name>
    <dbReference type="NCBI Taxonomy" id="412755"/>
    <lineage>
        <taxon>unclassified sequences</taxon>
        <taxon>metagenomes</taxon>
        <taxon>ecological metagenomes</taxon>
    </lineage>
</organism>
<proteinExistence type="predicted"/>
<protein>
    <submittedName>
        <fullName evidence="1">Uncharacterized protein</fullName>
    </submittedName>
</protein>